<name>A0A9N9GNT5_9GLOM</name>
<keyword evidence="2" id="KW-1185">Reference proteome</keyword>
<evidence type="ECO:0000313" key="2">
    <source>
        <dbReference type="Proteomes" id="UP000789405"/>
    </source>
</evidence>
<dbReference type="Proteomes" id="UP000789405">
    <property type="component" value="Unassembled WGS sequence"/>
</dbReference>
<dbReference type="EMBL" id="CAJVPY010004546">
    <property type="protein sequence ID" value="CAG8622290.1"/>
    <property type="molecule type" value="Genomic_DNA"/>
</dbReference>
<comment type="caution">
    <text evidence="1">The sequence shown here is derived from an EMBL/GenBank/DDBJ whole genome shotgun (WGS) entry which is preliminary data.</text>
</comment>
<accession>A0A9N9GNT5</accession>
<dbReference type="OrthoDB" id="10351964at2759"/>
<protein>
    <submittedName>
        <fullName evidence="1">17998_t:CDS:1</fullName>
    </submittedName>
</protein>
<reference evidence="1" key="1">
    <citation type="submission" date="2021-06" db="EMBL/GenBank/DDBJ databases">
        <authorList>
            <person name="Kallberg Y."/>
            <person name="Tangrot J."/>
            <person name="Rosling A."/>
        </authorList>
    </citation>
    <scope>NUCLEOTIDE SEQUENCE</scope>
    <source>
        <strain evidence="1">MA453B</strain>
    </source>
</reference>
<gene>
    <name evidence="1" type="ORF">DERYTH_LOCUS8702</name>
</gene>
<sequence length="118" mass="13433">MLSSGLHIFNAASYPNGPIILRLIRDGENNSYEPYLHLRLIYPNIMAINISTNNINITAIPTFNFCPIATNPPRDLIRIFPLSYNHTMIAFLQNNTEYGPETHEEIGKFIDWSGNVIQ</sequence>
<proteinExistence type="predicted"/>
<organism evidence="1 2">
    <name type="scientific">Dentiscutata erythropus</name>
    <dbReference type="NCBI Taxonomy" id="1348616"/>
    <lineage>
        <taxon>Eukaryota</taxon>
        <taxon>Fungi</taxon>
        <taxon>Fungi incertae sedis</taxon>
        <taxon>Mucoromycota</taxon>
        <taxon>Glomeromycotina</taxon>
        <taxon>Glomeromycetes</taxon>
        <taxon>Diversisporales</taxon>
        <taxon>Gigasporaceae</taxon>
        <taxon>Dentiscutata</taxon>
    </lineage>
</organism>
<dbReference type="AlphaFoldDB" id="A0A9N9GNT5"/>
<evidence type="ECO:0000313" key="1">
    <source>
        <dbReference type="EMBL" id="CAG8622290.1"/>
    </source>
</evidence>